<gene>
    <name evidence="4" type="ORF">MQE36_01605</name>
</gene>
<dbReference type="EMBL" id="CP094326">
    <property type="protein sequence ID" value="UNY99057.1"/>
    <property type="molecule type" value="Genomic_DNA"/>
</dbReference>
<protein>
    <submittedName>
        <fullName evidence="4">T9SS type A sorting domain-containing protein</fullName>
    </submittedName>
</protein>
<dbReference type="InterPro" id="IPR025667">
    <property type="entry name" value="SprB_repeat"/>
</dbReference>
<dbReference type="Pfam" id="PF13573">
    <property type="entry name" value="SprB"/>
    <property type="match status" value="5"/>
</dbReference>
<dbReference type="Gene3D" id="2.60.40.10">
    <property type="entry name" value="Immunoglobulins"/>
    <property type="match status" value="1"/>
</dbReference>
<feature type="signal peptide" evidence="2">
    <location>
        <begin position="1"/>
        <end position="20"/>
    </location>
</feature>
<name>A0ABY3YMK4_9FLAO</name>
<dbReference type="Gene3D" id="2.60.40.740">
    <property type="match status" value="2"/>
</dbReference>
<feature type="domain" description="Secretion system C-terminal sorting" evidence="3">
    <location>
        <begin position="1621"/>
        <end position="1696"/>
    </location>
</feature>
<keyword evidence="5" id="KW-1185">Reference proteome</keyword>
<feature type="chain" id="PRO_5047075632" evidence="2">
    <location>
        <begin position="21"/>
        <end position="1697"/>
    </location>
</feature>
<evidence type="ECO:0000256" key="1">
    <source>
        <dbReference type="ARBA" id="ARBA00022729"/>
    </source>
</evidence>
<reference evidence="4 5" key="1">
    <citation type="journal article" date="2018" name="Int. J. Syst. Evol. Microbiol.">
        <title>Zhouia spongiae sp. nov., isolated from a marine sponge.</title>
        <authorList>
            <person name="Zhuang L."/>
            <person name="Lin B."/>
            <person name="Qin F."/>
            <person name="Luo L."/>
        </authorList>
    </citation>
    <scope>NUCLEOTIDE SEQUENCE [LARGE SCALE GENOMIC DNA]</scope>
    <source>
        <strain evidence="4 5">HN-Y44</strain>
    </source>
</reference>
<evidence type="ECO:0000259" key="3">
    <source>
        <dbReference type="Pfam" id="PF18962"/>
    </source>
</evidence>
<keyword evidence="1 2" id="KW-0732">Signal</keyword>
<evidence type="ECO:0000256" key="2">
    <source>
        <dbReference type="SAM" id="SignalP"/>
    </source>
</evidence>
<dbReference type="RefSeq" id="WP_242937457.1">
    <property type="nucleotide sequence ID" value="NZ_CP094326.1"/>
</dbReference>
<dbReference type="Proteomes" id="UP000829476">
    <property type="component" value="Chromosome"/>
</dbReference>
<dbReference type="NCBIfam" id="TIGR04183">
    <property type="entry name" value="Por_Secre_tail"/>
    <property type="match status" value="1"/>
</dbReference>
<dbReference type="InterPro" id="IPR013783">
    <property type="entry name" value="Ig-like_fold"/>
</dbReference>
<organism evidence="4 5">
    <name type="scientific">Zhouia spongiae</name>
    <dbReference type="NCBI Taxonomy" id="2202721"/>
    <lineage>
        <taxon>Bacteria</taxon>
        <taxon>Pseudomonadati</taxon>
        <taxon>Bacteroidota</taxon>
        <taxon>Flavobacteriia</taxon>
        <taxon>Flavobacteriales</taxon>
        <taxon>Flavobacteriaceae</taxon>
        <taxon>Zhouia</taxon>
    </lineage>
</organism>
<accession>A0ABY3YMK4</accession>
<dbReference type="InterPro" id="IPR026444">
    <property type="entry name" value="Secre_tail"/>
</dbReference>
<evidence type="ECO:0000313" key="4">
    <source>
        <dbReference type="EMBL" id="UNY99057.1"/>
    </source>
</evidence>
<sequence length="1697" mass="187395">MKKFLLLAYFLCFFATCLFGQSSRIEISNFKYRVRGDEKICETYVKLTAYFKDKAPVVFFHEYYGEGTFTSPKPKTEYLLSGEITMVHVYAYTHEKRGGRTCGSGKGTKIAQDNYIDLSSTSCKIGSYHDYVRNGGEFEAENELWFDYKISANVKLKDPGAGNIIGFDDSFNVSVTSDSDGFNSSVYNWQYNVVNPYYESYWINMPWYTDSKGNPSFDIIPNIFLDEADINKKVYFRIKTCSGITSDNFIEYDLRKSAPKIKGTEYINPECFGENGQVKIYFERNLDTGESISYVLYDKTVIVGYVDGEPIYQPIRNNDGDPIESFGEDSNGYFLLIEDLVPSQLYYFEMIGYGTNHNGNDDSMYEGKIMYTDGENHSTDIEVTPTPPVEFTINKEDISCNGAADGKIHLSATGGLTDQYQYIMYDDIGNVIDNWTSFSNGTAYTIAIANGGKYTLKVMDSNGCMAIDYVKDPSTGEIQELGEQIEEITIIEPEILVVTKNGEPTNPKAFGFTDGGIYIKVTGGTPIGGNSYNISWKDKKDNSYTGSNSKMENNYFYQDLLNIGAGTYTATITDTNGCETAIEITLSEPDKLELTIEETNPISCNSANSDDEFKLEDGQLTATASGGTAPYIYTWKKKKTDGSWEILKTTSKISTPSTLDYLGQGEYAVNIKDVNNIVLGEYTYNEWIKDTDSIHHLKEPNPIAITFTKEDVYCKGGNNGWIQATVTGGTLKNGEDYILQWSNGESTTRIENLYAGSYTLSVTDSNGCYREETITIDEPADPLQLNYTEYKQPSAAGLTDGYIEATITGGTSDNTGAYTYVWMDDQGNNLNSKVIAAVEATGYVITLNNIGKGSYYLTITDANYNKTTINSGCTIENDKFEMDEPDPLKLSVEETLAISCNALNEYGNPYSDGELTAHVTGGVWLQPSDNGGLPYYYTWKKKDENGNWNVLANQTDSIAGNLDAGEYAVNIMDANGIILGIYKNNVLDQATDSLYTLEEPPLLELTSTQQNVYCHQGSDGWAEVNISGGTPPYQTDWSNGDTTLKTEHLNAGTYTVFVTDSRGCEAMTEVTITEPETSVMITYPAYGRPTSIGASDGFIEARVTGGTSFDDGTYTYVWTDEDGNNLNARTNTTVTASGHTIRLENITAGTYYLTAYDKNYEIATTKEGCTFTESEFIIYEPIEATIEVYVPISCNQNNEYEDPFSDGALVAHVEGGVPYSNGLPYIYHWKKQNDQGIWEELTDQPDSIAYDLSNGHYALNVEDSRGSVMGVYEGDLLIKAIDSTFYFEEPELLQLSFTTTEINCDTGNDGTAEVHITGGIAPYNIRWSNGATTAKVENLIAGTYFVFVTDSRGCEVTGSVIVEQPGGLQLDIAEQIPPTCYQGSDGSITINVSGGVAPYQYHWNTGNTTNKIGNLPAGIYTLKVTDVQGCIGFTEISLEAPEPVVVDLGQGRTLCNEQEVILDITIDDAGAQYLWESDNGFSSTDAVVTLTTPGTYTATVTTSEGCIGKDQIEVKASNNDIDAHFLLASQAFTGDEVILVNVSDPLSEVVEWSVPEGVETISQSHEAIILKFDKKGKYDITLRSFEGECYQDHTKSIIVEEATELVDIGDTEEPFIKEFIVYPNPSNGNFTVKVTLSEQSDASLRLISMLTAQVSSEKRLLNSSEYEENYQLMLPSGTYILLLETPKGTKIRKVIIE</sequence>
<evidence type="ECO:0000313" key="5">
    <source>
        <dbReference type="Proteomes" id="UP000829476"/>
    </source>
</evidence>
<dbReference type="Pfam" id="PF18962">
    <property type="entry name" value="Por_Secre_tail"/>
    <property type="match status" value="1"/>
</dbReference>
<proteinExistence type="predicted"/>